<keyword evidence="1" id="KW-0812">Transmembrane</keyword>
<evidence type="ECO:0000313" key="2">
    <source>
        <dbReference type="EMBL" id="MCW4472136.1"/>
    </source>
</evidence>
<organism evidence="2 3">
    <name type="scientific">Xanthomonas chitinilytica</name>
    <dbReference type="NCBI Taxonomy" id="2989819"/>
    <lineage>
        <taxon>Bacteria</taxon>
        <taxon>Pseudomonadati</taxon>
        <taxon>Pseudomonadota</taxon>
        <taxon>Gammaproteobacteria</taxon>
        <taxon>Lysobacterales</taxon>
        <taxon>Lysobacteraceae</taxon>
        <taxon>Xanthomonas</taxon>
    </lineage>
</organism>
<proteinExistence type="predicted"/>
<sequence>MSGLAITRAPPAMRPLRFLLTAPLWGAVAGGWLLLQGPSLLVSRWALPTVALVHLFTLGVLGNAMLGSLLQFLPVAAGAPLPWPGLAPWLHAGLNLGLALFAALLAGSRPAWLWLPGGLMAAVLLLFAALALAGLLRGHGVRLLRAGIGLSLACLAATAGLGLLAAAILSGRVALPLPSVADLHAGIGLWGWVLALMAAVGSVTLPMFQGTRPLPPAALRAWLWTTLLGLLAGAGMIGHGAQVLRIAGASLALAFAAASLWLQLRAHHRRNLALALSWGCGSLAVAAAASVALLAPRADIAPVLAGTLAIAIGLPLMLHGMQLEITGFIAWVELRRRCPRGLRIPGVDGLFPERRKRLLFVAHAGAAALLAAATAMPGLTRTAGAALLLAYACSFVAQCACLQRARRFSFIRNQRRTSG</sequence>
<keyword evidence="1" id="KW-1133">Transmembrane helix</keyword>
<gene>
    <name evidence="2" type="ORF">OK345_06440</name>
</gene>
<feature type="transmembrane region" description="Helical" evidence="1">
    <location>
        <begin position="358"/>
        <end position="376"/>
    </location>
</feature>
<feature type="transmembrane region" description="Helical" evidence="1">
    <location>
        <begin position="189"/>
        <end position="208"/>
    </location>
</feature>
<feature type="transmembrane region" description="Helical" evidence="1">
    <location>
        <begin position="148"/>
        <end position="169"/>
    </location>
</feature>
<keyword evidence="1" id="KW-0472">Membrane</keyword>
<feature type="transmembrane region" description="Helical" evidence="1">
    <location>
        <begin position="217"/>
        <end position="237"/>
    </location>
</feature>
<dbReference type="RefSeq" id="WP_265127094.1">
    <property type="nucleotide sequence ID" value="NZ_JAPCHY010000004.1"/>
</dbReference>
<evidence type="ECO:0000256" key="1">
    <source>
        <dbReference type="SAM" id="Phobius"/>
    </source>
</evidence>
<feature type="transmembrane region" description="Helical" evidence="1">
    <location>
        <begin position="243"/>
        <end position="262"/>
    </location>
</feature>
<dbReference type="Proteomes" id="UP001209922">
    <property type="component" value="Unassembled WGS sequence"/>
</dbReference>
<keyword evidence="3" id="KW-1185">Reference proteome</keyword>
<name>A0ABT3JUH7_9XANT</name>
<reference evidence="2 3" key="1">
    <citation type="submission" date="2022-10" db="EMBL/GenBank/DDBJ databases">
        <title>Xanthomonas sp. H13-6.</title>
        <authorList>
            <person name="Liu X."/>
            <person name="Deng Z."/>
            <person name="Jiang Y."/>
            <person name="Yu T."/>
            <person name="Ai J."/>
        </authorList>
    </citation>
    <scope>NUCLEOTIDE SEQUENCE [LARGE SCALE GENOMIC DNA]</scope>
    <source>
        <strain evidence="2 3">H13-6</strain>
    </source>
</reference>
<evidence type="ECO:0008006" key="4">
    <source>
        <dbReference type="Google" id="ProtNLM"/>
    </source>
</evidence>
<feature type="transmembrane region" description="Helical" evidence="1">
    <location>
        <begin position="382"/>
        <end position="402"/>
    </location>
</feature>
<accession>A0ABT3JUH7</accession>
<dbReference type="EMBL" id="JAPCHY010000004">
    <property type="protein sequence ID" value="MCW4472136.1"/>
    <property type="molecule type" value="Genomic_DNA"/>
</dbReference>
<feature type="transmembrane region" description="Helical" evidence="1">
    <location>
        <begin position="113"/>
        <end position="136"/>
    </location>
</feature>
<feature type="transmembrane region" description="Helical" evidence="1">
    <location>
        <begin position="55"/>
        <end position="77"/>
    </location>
</feature>
<comment type="caution">
    <text evidence="2">The sequence shown here is derived from an EMBL/GenBank/DDBJ whole genome shotgun (WGS) entry which is preliminary data.</text>
</comment>
<evidence type="ECO:0000313" key="3">
    <source>
        <dbReference type="Proteomes" id="UP001209922"/>
    </source>
</evidence>
<feature type="transmembrane region" description="Helical" evidence="1">
    <location>
        <begin position="89"/>
        <end position="107"/>
    </location>
</feature>
<protein>
    <recommendedName>
        <fullName evidence="4">Permease</fullName>
    </recommendedName>
</protein>
<feature type="transmembrane region" description="Helical" evidence="1">
    <location>
        <begin position="274"/>
        <end position="294"/>
    </location>
</feature>
<feature type="transmembrane region" description="Helical" evidence="1">
    <location>
        <begin position="16"/>
        <end position="35"/>
    </location>
</feature>